<dbReference type="InterPro" id="IPR001138">
    <property type="entry name" value="Zn2Cys6_DnaBD"/>
</dbReference>
<dbReference type="EMBL" id="ML732410">
    <property type="protein sequence ID" value="KAB8068200.1"/>
    <property type="molecule type" value="Genomic_DNA"/>
</dbReference>
<dbReference type="Pfam" id="PF00172">
    <property type="entry name" value="Zn_clus"/>
    <property type="match status" value="1"/>
</dbReference>
<accession>A0A5N5WLX3</accession>
<keyword evidence="6" id="KW-0539">Nucleus</keyword>
<dbReference type="Proteomes" id="UP000326565">
    <property type="component" value="Unassembled WGS sequence"/>
</dbReference>
<keyword evidence="4" id="KW-0238">DNA-binding</keyword>
<feature type="domain" description="Zn(2)-C6 fungal-type" evidence="7">
    <location>
        <begin position="12"/>
        <end position="40"/>
    </location>
</feature>
<dbReference type="InterPro" id="IPR036864">
    <property type="entry name" value="Zn2-C6_fun-type_DNA-bd_sf"/>
</dbReference>
<keyword evidence="5" id="KW-0804">Transcription</keyword>
<keyword evidence="2" id="KW-0862">Zinc</keyword>
<dbReference type="Gene3D" id="4.10.240.10">
    <property type="entry name" value="Zn(2)-C6 fungal-type DNA-binding domain"/>
    <property type="match status" value="1"/>
</dbReference>
<dbReference type="GO" id="GO:0000981">
    <property type="term" value="F:DNA-binding transcription factor activity, RNA polymerase II-specific"/>
    <property type="evidence" value="ECO:0007669"/>
    <property type="project" value="InterPro"/>
</dbReference>
<dbReference type="GO" id="GO:0008270">
    <property type="term" value="F:zinc ion binding"/>
    <property type="evidence" value="ECO:0007669"/>
    <property type="project" value="InterPro"/>
</dbReference>
<dbReference type="OrthoDB" id="2593732at2759"/>
<dbReference type="Pfam" id="PF11951">
    <property type="entry name" value="Fungal_trans_2"/>
    <property type="match status" value="1"/>
</dbReference>
<evidence type="ECO:0000256" key="2">
    <source>
        <dbReference type="ARBA" id="ARBA00022833"/>
    </source>
</evidence>
<evidence type="ECO:0000313" key="8">
    <source>
        <dbReference type="EMBL" id="KAB8068200.1"/>
    </source>
</evidence>
<evidence type="ECO:0000256" key="6">
    <source>
        <dbReference type="ARBA" id="ARBA00023242"/>
    </source>
</evidence>
<gene>
    <name evidence="8" type="ORF">BDV29DRAFT_73747</name>
</gene>
<dbReference type="PANTHER" id="PTHR36206">
    <property type="entry name" value="ASPERCRYPTIN BIOSYNTHESIS CLUSTER-SPECIFIC TRANSCRIPTION REGULATOR ATNN-RELATED"/>
    <property type="match status" value="1"/>
</dbReference>
<keyword evidence="9" id="KW-1185">Reference proteome</keyword>
<organism evidence="8 9">
    <name type="scientific">Aspergillus leporis</name>
    <dbReference type="NCBI Taxonomy" id="41062"/>
    <lineage>
        <taxon>Eukaryota</taxon>
        <taxon>Fungi</taxon>
        <taxon>Dikarya</taxon>
        <taxon>Ascomycota</taxon>
        <taxon>Pezizomycotina</taxon>
        <taxon>Eurotiomycetes</taxon>
        <taxon>Eurotiomycetidae</taxon>
        <taxon>Eurotiales</taxon>
        <taxon>Aspergillaceae</taxon>
        <taxon>Aspergillus</taxon>
        <taxon>Aspergillus subgen. Circumdati</taxon>
    </lineage>
</organism>
<name>A0A5N5WLX3_9EURO</name>
<sequence>MARRAHTKSRTGCQTCKIRRIRCDESWPACKRCTSTGRRCDGPSKAATTPVTISFASVLTFSMVRPQPAILAYESDQEARYVRYFLDQISYNPSGQSGYPPWGILMVQALYENIAVRRCAMAISALIQVKQTNNVCTIDRSSSDKASIFALKRYGKALSSLQELVTRGDRKSVETVLLCGIICIWFEILRKDYFAALGHLDRCLNIILATKVPGKGMIDSDIENAYMKLDTQAAIYVGMRAPVVLPEELKPVPYIFDTFDEAEGFLIVEYGRVIRFARKIAAPYRYPQPGWIPLELLAHAQMLHTRLEHWHSAFKYSYACQKAEGTPQMITRVSQLLIQYHAAVITVSTCLYSEETIYDRFLPIFKRILVQVERLTAYWHERGLLSPSGVSMDLGIVQPLYLIATKCRNFSVRQQAIEFLFSTPDADGTKEGLVFALVARRAKELEERGLDVAVDGVPEFCRIHVIGVKVNRDLREAHVELRRRPNGMDGEWEEWKEILSW</sequence>
<keyword evidence="1" id="KW-0479">Metal-binding</keyword>
<evidence type="ECO:0000256" key="1">
    <source>
        <dbReference type="ARBA" id="ARBA00022723"/>
    </source>
</evidence>
<evidence type="ECO:0000256" key="4">
    <source>
        <dbReference type="ARBA" id="ARBA00023125"/>
    </source>
</evidence>
<evidence type="ECO:0000256" key="3">
    <source>
        <dbReference type="ARBA" id="ARBA00023015"/>
    </source>
</evidence>
<dbReference type="AlphaFoldDB" id="A0A5N5WLX3"/>
<proteinExistence type="predicted"/>
<dbReference type="PROSITE" id="PS50048">
    <property type="entry name" value="ZN2_CY6_FUNGAL_2"/>
    <property type="match status" value="1"/>
</dbReference>
<evidence type="ECO:0000256" key="5">
    <source>
        <dbReference type="ARBA" id="ARBA00023163"/>
    </source>
</evidence>
<protein>
    <submittedName>
        <fullName evidence="8">Putative C6 finger domain protein</fullName>
    </submittedName>
</protein>
<reference evidence="8 9" key="1">
    <citation type="submission" date="2019-04" db="EMBL/GenBank/DDBJ databases">
        <title>Friends and foes A comparative genomics study of 23 Aspergillus species from section Flavi.</title>
        <authorList>
            <consortium name="DOE Joint Genome Institute"/>
            <person name="Kjaerbolling I."/>
            <person name="Vesth T."/>
            <person name="Frisvad J.C."/>
            <person name="Nybo J.L."/>
            <person name="Theobald S."/>
            <person name="Kildgaard S."/>
            <person name="Isbrandt T."/>
            <person name="Kuo A."/>
            <person name="Sato A."/>
            <person name="Lyhne E.K."/>
            <person name="Kogle M.E."/>
            <person name="Wiebenga A."/>
            <person name="Kun R.S."/>
            <person name="Lubbers R.J."/>
            <person name="Makela M.R."/>
            <person name="Barry K."/>
            <person name="Chovatia M."/>
            <person name="Clum A."/>
            <person name="Daum C."/>
            <person name="Haridas S."/>
            <person name="He G."/>
            <person name="LaButti K."/>
            <person name="Lipzen A."/>
            <person name="Mondo S."/>
            <person name="Riley R."/>
            <person name="Salamov A."/>
            <person name="Simmons B.A."/>
            <person name="Magnuson J.K."/>
            <person name="Henrissat B."/>
            <person name="Mortensen U.H."/>
            <person name="Larsen T.O."/>
            <person name="Devries R.P."/>
            <person name="Grigoriev I.V."/>
            <person name="Machida M."/>
            <person name="Baker S.E."/>
            <person name="Andersen M.R."/>
        </authorList>
    </citation>
    <scope>NUCLEOTIDE SEQUENCE [LARGE SCALE GENOMIC DNA]</scope>
    <source>
        <strain evidence="8 9">CBS 151.66</strain>
    </source>
</reference>
<dbReference type="PANTHER" id="PTHR36206:SF10">
    <property type="entry name" value="ZN(II)2CYS6 TRANSCRIPTION FACTOR (EUROFUNG)"/>
    <property type="match status" value="1"/>
</dbReference>
<evidence type="ECO:0000259" key="7">
    <source>
        <dbReference type="PROSITE" id="PS50048"/>
    </source>
</evidence>
<dbReference type="GO" id="GO:0003677">
    <property type="term" value="F:DNA binding"/>
    <property type="evidence" value="ECO:0007669"/>
    <property type="project" value="UniProtKB-KW"/>
</dbReference>
<dbReference type="SUPFAM" id="SSF57701">
    <property type="entry name" value="Zn2/Cys6 DNA-binding domain"/>
    <property type="match status" value="1"/>
</dbReference>
<dbReference type="CDD" id="cd00067">
    <property type="entry name" value="GAL4"/>
    <property type="match status" value="1"/>
</dbReference>
<dbReference type="InterPro" id="IPR052360">
    <property type="entry name" value="Transcr_Regulatory_Proteins"/>
</dbReference>
<keyword evidence="3" id="KW-0805">Transcription regulation</keyword>
<dbReference type="SMART" id="SM00066">
    <property type="entry name" value="GAL4"/>
    <property type="match status" value="1"/>
</dbReference>
<dbReference type="InterPro" id="IPR021858">
    <property type="entry name" value="Fun_TF"/>
</dbReference>
<evidence type="ECO:0000313" key="9">
    <source>
        <dbReference type="Proteomes" id="UP000326565"/>
    </source>
</evidence>
<dbReference type="GO" id="GO:0009893">
    <property type="term" value="P:positive regulation of metabolic process"/>
    <property type="evidence" value="ECO:0007669"/>
    <property type="project" value="UniProtKB-ARBA"/>
</dbReference>
<dbReference type="PROSITE" id="PS00463">
    <property type="entry name" value="ZN2_CY6_FUNGAL_1"/>
    <property type="match status" value="1"/>
</dbReference>